<dbReference type="EMBL" id="BMAO01038556">
    <property type="protein sequence ID" value="GFR25649.1"/>
    <property type="molecule type" value="Genomic_DNA"/>
</dbReference>
<accession>A0A8X6HL24</accession>
<name>A0A8X6HL24_TRICU</name>
<evidence type="ECO:0000313" key="2">
    <source>
        <dbReference type="Proteomes" id="UP000887116"/>
    </source>
</evidence>
<dbReference type="AlphaFoldDB" id="A0A8X6HL24"/>
<evidence type="ECO:0000313" key="1">
    <source>
        <dbReference type="EMBL" id="GFR25649.1"/>
    </source>
</evidence>
<keyword evidence="2" id="KW-1185">Reference proteome</keyword>
<protein>
    <submittedName>
        <fullName evidence="1">Uncharacterized protein</fullName>
    </submittedName>
</protein>
<organism evidence="1 2">
    <name type="scientific">Trichonephila clavata</name>
    <name type="common">Joro spider</name>
    <name type="synonym">Nephila clavata</name>
    <dbReference type="NCBI Taxonomy" id="2740835"/>
    <lineage>
        <taxon>Eukaryota</taxon>
        <taxon>Metazoa</taxon>
        <taxon>Ecdysozoa</taxon>
        <taxon>Arthropoda</taxon>
        <taxon>Chelicerata</taxon>
        <taxon>Arachnida</taxon>
        <taxon>Araneae</taxon>
        <taxon>Araneomorphae</taxon>
        <taxon>Entelegynae</taxon>
        <taxon>Araneoidea</taxon>
        <taxon>Nephilidae</taxon>
        <taxon>Trichonephila</taxon>
    </lineage>
</organism>
<reference evidence="1" key="1">
    <citation type="submission" date="2020-07" db="EMBL/GenBank/DDBJ databases">
        <title>Multicomponent nature underlies the extraordinary mechanical properties of spider dragline silk.</title>
        <authorList>
            <person name="Kono N."/>
            <person name="Nakamura H."/>
            <person name="Mori M."/>
            <person name="Yoshida Y."/>
            <person name="Ohtoshi R."/>
            <person name="Malay A.D."/>
            <person name="Moran D.A.P."/>
            <person name="Tomita M."/>
            <person name="Numata K."/>
            <person name="Arakawa K."/>
        </authorList>
    </citation>
    <scope>NUCLEOTIDE SEQUENCE</scope>
</reference>
<dbReference type="Proteomes" id="UP000887116">
    <property type="component" value="Unassembled WGS sequence"/>
</dbReference>
<proteinExistence type="predicted"/>
<dbReference type="OrthoDB" id="6596370at2759"/>
<gene>
    <name evidence="1" type="ORF">TNCT_215921</name>
</gene>
<sequence length="85" mass="9926">MDRKINRRVCIKFCLILGKHATEILKMHLTIFVDESLKRTRVSECHSRCKVDPHSFEDVKLLKRPNASKDENVGKLETSYEKIVV</sequence>
<comment type="caution">
    <text evidence="1">The sequence shown here is derived from an EMBL/GenBank/DDBJ whole genome shotgun (WGS) entry which is preliminary data.</text>
</comment>